<feature type="domain" description="Glycosyl hydrolase family 31 C-terminal" evidence="3">
    <location>
        <begin position="28"/>
        <end position="112"/>
    </location>
</feature>
<feature type="non-terminal residue" evidence="4">
    <location>
        <position position="1"/>
    </location>
</feature>
<evidence type="ECO:0000256" key="2">
    <source>
        <dbReference type="ARBA" id="ARBA00023295"/>
    </source>
</evidence>
<proteinExistence type="predicted"/>
<dbReference type="EMBL" id="HACG01010658">
    <property type="protein sequence ID" value="CEK57523.1"/>
    <property type="molecule type" value="Transcribed_RNA"/>
</dbReference>
<evidence type="ECO:0000313" key="4">
    <source>
        <dbReference type="EMBL" id="CEK57523.1"/>
    </source>
</evidence>
<gene>
    <name evidence="4" type="primary">ORF30382</name>
</gene>
<dbReference type="GO" id="GO:0016798">
    <property type="term" value="F:hydrolase activity, acting on glycosyl bonds"/>
    <property type="evidence" value="ECO:0007669"/>
    <property type="project" value="UniProtKB-KW"/>
</dbReference>
<organism evidence="4">
    <name type="scientific">Arion vulgaris</name>
    <dbReference type="NCBI Taxonomy" id="1028688"/>
    <lineage>
        <taxon>Eukaryota</taxon>
        <taxon>Metazoa</taxon>
        <taxon>Spiralia</taxon>
        <taxon>Lophotrochozoa</taxon>
        <taxon>Mollusca</taxon>
        <taxon>Gastropoda</taxon>
        <taxon>Heterobranchia</taxon>
        <taxon>Euthyneura</taxon>
        <taxon>Panpulmonata</taxon>
        <taxon>Eupulmonata</taxon>
        <taxon>Stylommatophora</taxon>
        <taxon>Helicina</taxon>
        <taxon>Arionoidea</taxon>
        <taxon>Arionidae</taxon>
        <taxon>Arion</taxon>
    </lineage>
</organism>
<dbReference type="PANTHER" id="PTHR43053">
    <property type="entry name" value="GLYCOSIDASE FAMILY 31"/>
    <property type="match status" value="1"/>
</dbReference>
<dbReference type="AlphaFoldDB" id="A0A0B6YMR0"/>
<evidence type="ECO:0000259" key="3">
    <source>
        <dbReference type="Pfam" id="PF21365"/>
    </source>
</evidence>
<dbReference type="SUPFAM" id="SSF51011">
    <property type="entry name" value="Glycosyl hydrolase domain"/>
    <property type="match status" value="1"/>
</dbReference>
<accession>A0A0B6YMR0</accession>
<dbReference type="Gene3D" id="2.60.40.1180">
    <property type="entry name" value="Golgi alpha-mannosidase II"/>
    <property type="match status" value="1"/>
</dbReference>
<name>A0A0B6YMR0_9EUPU</name>
<dbReference type="InterPro" id="IPR013780">
    <property type="entry name" value="Glyco_hydro_b"/>
</dbReference>
<dbReference type="InterPro" id="IPR050985">
    <property type="entry name" value="Alpha-glycosidase_related"/>
</dbReference>
<keyword evidence="2" id="KW-0326">Glycosidase</keyword>
<protein>
    <recommendedName>
        <fullName evidence="3">Glycosyl hydrolase family 31 C-terminal domain-containing protein</fullName>
    </recommendedName>
</protein>
<dbReference type="PANTHER" id="PTHR43053:SF4">
    <property type="entry name" value="MYOGENESIS-REGULATING GLYCOSIDASE"/>
    <property type="match status" value="1"/>
</dbReference>
<sequence>NFLQESLKLRSLELLPYITKVWEEEPELPIIRPLWWISPKDKKAYVINDQFLVGDELLVAPILCENVVKRFVYLPKGVWRGCNMTSIQGPRTVEVTTYNFSVIPYFWREDAIRL</sequence>
<dbReference type="Pfam" id="PF21365">
    <property type="entry name" value="Glyco_hydro_31_3rd"/>
    <property type="match status" value="1"/>
</dbReference>
<evidence type="ECO:0000256" key="1">
    <source>
        <dbReference type="ARBA" id="ARBA00022801"/>
    </source>
</evidence>
<dbReference type="InterPro" id="IPR048395">
    <property type="entry name" value="Glyco_hydro_31_C"/>
</dbReference>
<reference evidence="4" key="1">
    <citation type="submission" date="2014-12" db="EMBL/GenBank/DDBJ databases">
        <title>Insight into the proteome of Arion vulgaris.</title>
        <authorList>
            <person name="Aradska J."/>
            <person name="Bulat T."/>
            <person name="Smidak R."/>
            <person name="Sarate P."/>
            <person name="Gangsoo J."/>
            <person name="Sialana F."/>
            <person name="Bilban M."/>
            <person name="Lubec G."/>
        </authorList>
    </citation>
    <scope>NUCLEOTIDE SEQUENCE</scope>
    <source>
        <tissue evidence="4">Skin</tissue>
    </source>
</reference>
<keyword evidence="1" id="KW-0378">Hydrolase</keyword>